<accession>A0AAV1QQH9</accession>
<name>A0AAV1QQH9_9ROSI</name>
<proteinExistence type="predicted"/>
<reference evidence="1 2" key="1">
    <citation type="submission" date="2024-01" db="EMBL/GenBank/DDBJ databases">
        <authorList>
            <person name="Waweru B."/>
        </authorList>
    </citation>
    <scope>NUCLEOTIDE SEQUENCE [LARGE SCALE GENOMIC DNA]</scope>
</reference>
<dbReference type="EMBL" id="CAWUPB010000071">
    <property type="protein sequence ID" value="CAK7323239.1"/>
    <property type="molecule type" value="Genomic_DNA"/>
</dbReference>
<protein>
    <submittedName>
        <fullName evidence="1">Uncharacterized protein</fullName>
    </submittedName>
</protein>
<organism evidence="1 2">
    <name type="scientific">Dovyalis caffra</name>
    <dbReference type="NCBI Taxonomy" id="77055"/>
    <lineage>
        <taxon>Eukaryota</taxon>
        <taxon>Viridiplantae</taxon>
        <taxon>Streptophyta</taxon>
        <taxon>Embryophyta</taxon>
        <taxon>Tracheophyta</taxon>
        <taxon>Spermatophyta</taxon>
        <taxon>Magnoliopsida</taxon>
        <taxon>eudicotyledons</taxon>
        <taxon>Gunneridae</taxon>
        <taxon>Pentapetalae</taxon>
        <taxon>rosids</taxon>
        <taxon>fabids</taxon>
        <taxon>Malpighiales</taxon>
        <taxon>Salicaceae</taxon>
        <taxon>Flacourtieae</taxon>
        <taxon>Dovyalis</taxon>
    </lineage>
</organism>
<sequence length="91" mass="10381">MNKMVTNRGVLPKDRFIRLSFLVVRMQVEKSQPRTPKSAQLPKVQLESKPLLESEIVPKSNLNVVRVNGCPIFDVARYVLNGLRLIRSLLP</sequence>
<evidence type="ECO:0000313" key="1">
    <source>
        <dbReference type="EMBL" id="CAK7323239.1"/>
    </source>
</evidence>
<comment type="caution">
    <text evidence="1">The sequence shown here is derived from an EMBL/GenBank/DDBJ whole genome shotgun (WGS) entry which is preliminary data.</text>
</comment>
<keyword evidence="2" id="KW-1185">Reference proteome</keyword>
<gene>
    <name evidence="1" type="ORF">DCAF_LOCUS857</name>
</gene>
<evidence type="ECO:0000313" key="2">
    <source>
        <dbReference type="Proteomes" id="UP001314170"/>
    </source>
</evidence>
<dbReference type="Proteomes" id="UP001314170">
    <property type="component" value="Unassembled WGS sequence"/>
</dbReference>
<dbReference type="AlphaFoldDB" id="A0AAV1QQH9"/>